<evidence type="ECO:0000313" key="1">
    <source>
        <dbReference type="EMBL" id="GMI94302.1"/>
    </source>
</evidence>
<name>A0A9W7IDI8_HIBTR</name>
<comment type="caution">
    <text evidence="1">The sequence shown here is derived from an EMBL/GenBank/DDBJ whole genome shotgun (WGS) entry which is preliminary data.</text>
</comment>
<proteinExistence type="predicted"/>
<dbReference type="EMBL" id="BSYR01000026">
    <property type="protein sequence ID" value="GMI94302.1"/>
    <property type="molecule type" value="Genomic_DNA"/>
</dbReference>
<organism evidence="1 2">
    <name type="scientific">Hibiscus trionum</name>
    <name type="common">Flower of an hour</name>
    <dbReference type="NCBI Taxonomy" id="183268"/>
    <lineage>
        <taxon>Eukaryota</taxon>
        <taxon>Viridiplantae</taxon>
        <taxon>Streptophyta</taxon>
        <taxon>Embryophyta</taxon>
        <taxon>Tracheophyta</taxon>
        <taxon>Spermatophyta</taxon>
        <taxon>Magnoliopsida</taxon>
        <taxon>eudicotyledons</taxon>
        <taxon>Gunneridae</taxon>
        <taxon>Pentapetalae</taxon>
        <taxon>rosids</taxon>
        <taxon>malvids</taxon>
        <taxon>Malvales</taxon>
        <taxon>Malvaceae</taxon>
        <taxon>Malvoideae</taxon>
        <taxon>Hibiscus</taxon>
    </lineage>
</organism>
<dbReference type="AlphaFoldDB" id="A0A9W7IDI8"/>
<reference evidence="1" key="1">
    <citation type="submission" date="2023-05" db="EMBL/GenBank/DDBJ databases">
        <title>Genome and transcriptome analyses reveal genes involved in the formation of fine ridges on petal epidermal cells in Hibiscus trionum.</title>
        <authorList>
            <person name="Koshimizu S."/>
            <person name="Masuda S."/>
            <person name="Ishii T."/>
            <person name="Shirasu K."/>
            <person name="Hoshino A."/>
            <person name="Arita M."/>
        </authorList>
    </citation>
    <scope>NUCLEOTIDE SEQUENCE</scope>
    <source>
        <strain evidence="1">Hamamatsu line</strain>
    </source>
</reference>
<accession>A0A9W7IDI8</accession>
<evidence type="ECO:0000313" key="2">
    <source>
        <dbReference type="Proteomes" id="UP001165190"/>
    </source>
</evidence>
<protein>
    <submittedName>
        <fullName evidence="1">Uncharacterized protein</fullName>
    </submittedName>
</protein>
<dbReference type="OrthoDB" id="1001431at2759"/>
<gene>
    <name evidence="1" type="ORF">HRI_003099500</name>
</gene>
<keyword evidence="2" id="KW-1185">Reference proteome</keyword>
<dbReference type="Proteomes" id="UP001165190">
    <property type="component" value="Unassembled WGS sequence"/>
</dbReference>
<sequence>MKWNREVFGHIGRRKTLLLAHIKGIEVARARTDLQFLSELEMELKHELAKVLEDEESMWHQKLRSS</sequence>